<dbReference type="PANTHER" id="PTHR43394">
    <property type="entry name" value="ATP-DEPENDENT PERMEASE MDL1, MITOCHONDRIAL"/>
    <property type="match status" value="1"/>
</dbReference>
<keyword evidence="4" id="KW-0645">Protease</keyword>
<dbReference type="Pfam" id="PF00664">
    <property type="entry name" value="ABC_membrane"/>
    <property type="match status" value="1"/>
</dbReference>
<dbReference type="PROSITE" id="PS50893">
    <property type="entry name" value="ABC_TRANSPORTER_2"/>
    <property type="match status" value="1"/>
</dbReference>
<keyword evidence="17" id="KW-1185">Reference proteome</keyword>
<dbReference type="Gene3D" id="1.20.1560.10">
    <property type="entry name" value="ABC transporter type 1, transmembrane domain"/>
    <property type="match status" value="1"/>
</dbReference>
<evidence type="ECO:0000256" key="9">
    <source>
        <dbReference type="ARBA" id="ARBA00022967"/>
    </source>
</evidence>
<feature type="transmembrane region" description="Helical" evidence="12">
    <location>
        <begin position="384"/>
        <end position="406"/>
    </location>
</feature>
<dbReference type="InterPro" id="IPR003439">
    <property type="entry name" value="ABC_transporter-like_ATP-bd"/>
</dbReference>
<dbReference type="OrthoDB" id="1522160at2"/>
<dbReference type="NCBIfam" id="TIGR01193">
    <property type="entry name" value="bacteriocin_ABC"/>
    <property type="match status" value="1"/>
</dbReference>
<feature type="domain" description="ABC transmembrane type-1" evidence="14">
    <location>
        <begin position="162"/>
        <end position="443"/>
    </location>
</feature>
<keyword evidence="8" id="KW-0067">ATP-binding</keyword>
<evidence type="ECO:0000256" key="10">
    <source>
        <dbReference type="ARBA" id="ARBA00022989"/>
    </source>
</evidence>
<dbReference type="CDD" id="cd18570">
    <property type="entry name" value="ABC_6TM_PCAT1_LagD_like"/>
    <property type="match status" value="1"/>
</dbReference>
<dbReference type="GO" id="GO:0008234">
    <property type="term" value="F:cysteine-type peptidase activity"/>
    <property type="evidence" value="ECO:0007669"/>
    <property type="project" value="InterPro"/>
</dbReference>
<dbReference type="InterPro" id="IPR005074">
    <property type="entry name" value="Peptidase_C39"/>
</dbReference>
<evidence type="ECO:0000256" key="6">
    <source>
        <dbReference type="ARBA" id="ARBA00022741"/>
    </source>
</evidence>
<feature type="domain" description="ABC transporter" evidence="13">
    <location>
        <begin position="477"/>
        <end position="712"/>
    </location>
</feature>
<dbReference type="GO" id="GO:0006508">
    <property type="term" value="P:proteolysis"/>
    <property type="evidence" value="ECO:0007669"/>
    <property type="project" value="UniProtKB-KW"/>
</dbReference>
<evidence type="ECO:0000256" key="2">
    <source>
        <dbReference type="ARBA" id="ARBA00022448"/>
    </source>
</evidence>
<evidence type="ECO:0000256" key="3">
    <source>
        <dbReference type="ARBA" id="ARBA00022475"/>
    </source>
</evidence>
<comment type="caution">
    <text evidence="16">The sequence shown here is derived from an EMBL/GenBank/DDBJ whole genome shotgun (WGS) entry which is preliminary data.</text>
</comment>
<protein>
    <submittedName>
        <fullName evidence="16">Peptidase domain-containing ABC transporter</fullName>
    </submittedName>
</protein>
<evidence type="ECO:0000313" key="16">
    <source>
        <dbReference type="EMBL" id="TGE28114.1"/>
    </source>
</evidence>
<evidence type="ECO:0000259" key="13">
    <source>
        <dbReference type="PROSITE" id="PS50893"/>
    </source>
</evidence>
<dbReference type="InterPro" id="IPR036640">
    <property type="entry name" value="ABC1_TM_sf"/>
</dbReference>
<dbReference type="GO" id="GO:0005524">
    <property type="term" value="F:ATP binding"/>
    <property type="evidence" value="ECO:0007669"/>
    <property type="project" value="UniProtKB-KW"/>
</dbReference>
<evidence type="ECO:0000259" key="14">
    <source>
        <dbReference type="PROSITE" id="PS50929"/>
    </source>
</evidence>
<dbReference type="GO" id="GO:0016887">
    <property type="term" value="F:ATP hydrolysis activity"/>
    <property type="evidence" value="ECO:0007669"/>
    <property type="project" value="InterPro"/>
</dbReference>
<evidence type="ECO:0000313" key="17">
    <source>
        <dbReference type="Proteomes" id="UP000298471"/>
    </source>
</evidence>
<dbReference type="EMBL" id="SRMB01000001">
    <property type="protein sequence ID" value="TGE28114.1"/>
    <property type="molecule type" value="Genomic_DNA"/>
</dbReference>
<dbReference type="GO" id="GO:0015421">
    <property type="term" value="F:ABC-type oligopeptide transporter activity"/>
    <property type="evidence" value="ECO:0007669"/>
    <property type="project" value="TreeGrafter"/>
</dbReference>
<accession>A0A4Z0QEH3</accession>
<feature type="transmembrane region" description="Helical" evidence="12">
    <location>
        <begin position="161"/>
        <end position="182"/>
    </location>
</feature>
<dbReference type="InterPro" id="IPR003593">
    <property type="entry name" value="AAA+_ATPase"/>
</dbReference>
<comment type="subcellular location">
    <subcellularLocation>
        <location evidence="1">Cell membrane</location>
        <topology evidence="1">Multi-pass membrane protein</topology>
    </subcellularLocation>
</comment>
<dbReference type="InterPro" id="IPR039421">
    <property type="entry name" value="Type_1_exporter"/>
</dbReference>
<dbReference type="SMART" id="SM00382">
    <property type="entry name" value="AAA"/>
    <property type="match status" value="1"/>
</dbReference>
<evidence type="ECO:0000256" key="11">
    <source>
        <dbReference type="ARBA" id="ARBA00023136"/>
    </source>
</evidence>
<keyword evidence="11 12" id="KW-0472">Membrane</keyword>
<dbReference type="PROSITE" id="PS50929">
    <property type="entry name" value="ABC_TM1F"/>
    <property type="match status" value="1"/>
</dbReference>
<dbReference type="PANTHER" id="PTHR43394:SF1">
    <property type="entry name" value="ATP-BINDING CASSETTE SUB-FAMILY B MEMBER 10, MITOCHONDRIAL"/>
    <property type="match status" value="1"/>
</dbReference>
<keyword evidence="6" id="KW-0547">Nucleotide-binding</keyword>
<dbReference type="GO" id="GO:0005886">
    <property type="term" value="C:plasma membrane"/>
    <property type="evidence" value="ECO:0007669"/>
    <property type="project" value="UniProtKB-SubCell"/>
</dbReference>
<evidence type="ECO:0000256" key="12">
    <source>
        <dbReference type="SAM" id="Phobius"/>
    </source>
</evidence>
<evidence type="ECO:0000259" key="15">
    <source>
        <dbReference type="PROSITE" id="PS50990"/>
    </source>
</evidence>
<proteinExistence type="predicted"/>
<feature type="transmembrane region" description="Helical" evidence="12">
    <location>
        <begin position="300"/>
        <end position="317"/>
    </location>
</feature>
<evidence type="ECO:0000256" key="8">
    <source>
        <dbReference type="ARBA" id="ARBA00022840"/>
    </source>
</evidence>
<reference evidence="16 17" key="1">
    <citation type="submission" date="2019-04" db="EMBL/GenBank/DDBJ databases">
        <authorList>
            <person name="Feng G."/>
            <person name="Zhang J."/>
            <person name="Zhu H."/>
        </authorList>
    </citation>
    <scope>NUCLEOTIDE SEQUENCE [LARGE SCALE GENOMIC DNA]</scope>
    <source>
        <strain evidence="16 17">9PBR-1</strain>
    </source>
</reference>
<dbReference type="Pfam" id="PF00005">
    <property type="entry name" value="ABC_tran"/>
    <property type="match status" value="1"/>
</dbReference>
<feature type="transmembrane region" description="Helical" evidence="12">
    <location>
        <begin position="275"/>
        <end position="294"/>
    </location>
</feature>
<sequence length="714" mass="80121">MGVKIKQHDPMDCGAAALASVCIHYKLQIPIARVRQYANTDRRGTNMLGLIEASKKLGFAAKGVKASIANLSEVQMPAIAHILAQGKFPHYVVIYHVGSKYIKIMDPESGEFKKLTHSEFEEEWKGLLVILSPDDTFKAGVVGVSNRVKLFSLLKPNTGSLIQIIIGALLYTLLGITTSIYIGKITDFVIPNDNRNLMNLMSTAMLMIIIIQLIVGLFRNILSMKVGQILDARLILGYYKQLLKLQQSFFDSMRVGEILSRINDAVKIRSFINEVAVNFFINICIVVFSFLLMYTYNWKMALMISTCIPFYGGLFFISNKLNKKSVRTVMEKSADLESQLVESINAMETIKQFGLEEYSNLKTEEKFISLLNNLYKVNTNNISFFFAGDAFARILTVVLFWAGTYYISKNVLTPGELFSFYALIGFFTGPIESLVNSNRQIQEASIAADRLFEIMDLEQDEKQINKIELTPELMGDIRFENVGFRYGSRAKIFEDISFVIPQNKITAIIGVSGSGKSTILGLLQKLYPVGSGKIFVGDCDLQNLSNQSLRSAISVVPQSIVLFAGDIFENITIGDPKPDVHKVIKVCRQLRISDFIESLPNGYHTYIGENGTTLSEGQRQRIGIARALYRNFDILLMDEATSSLDGFSDSYVQDIIQDLKEENKTIVIITHKLSSITHADQIIVLKDGKIVEQGTHETLVNSQSYYYSLWKNQI</sequence>
<dbReference type="AlphaFoldDB" id="A0A4Z0QEH3"/>
<dbReference type="Gene3D" id="3.90.70.10">
    <property type="entry name" value="Cysteine proteinases"/>
    <property type="match status" value="1"/>
</dbReference>
<dbReference type="CDD" id="cd02418">
    <property type="entry name" value="Peptidase_C39B"/>
    <property type="match status" value="1"/>
</dbReference>
<evidence type="ECO:0000256" key="4">
    <source>
        <dbReference type="ARBA" id="ARBA00022670"/>
    </source>
</evidence>
<dbReference type="PROSITE" id="PS50990">
    <property type="entry name" value="PEPTIDASE_C39"/>
    <property type="match status" value="1"/>
</dbReference>
<keyword evidence="5 12" id="KW-0812">Transmembrane</keyword>
<evidence type="ECO:0000256" key="7">
    <source>
        <dbReference type="ARBA" id="ARBA00022801"/>
    </source>
</evidence>
<keyword evidence="10 12" id="KW-1133">Transmembrane helix</keyword>
<dbReference type="Gene3D" id="3.40.50.300">
    <property type="entry name" value="P-loop containing nucleotide triphosphate hydrolases"/>
    <property type="match status" value="1"/>
</dbReference>
<gene>
    <name evidence="16" type="ORF">E5K02_01220</name>
</gene>
<evidence type="ECO:0000256" key="1">
    <source>
        <dbReference type="ARBA" id="ARBA00004651"/>
    </source>
</evidence>
<keyword evidence="2" id="KW-0813">Transport</keyword>
<dbReference type="SUPFAM" id="SSF90123">
    <property type="entry name" value="ABC transporter transmembrane region"/>
    <property type="match status" value="1"/>
</dbReference>
<dbReference type="FunFam" id="3.40.50.300:FF:000221">
    <property type="entry name" value="Multidrug ABC transporter ATP-binding protein"/>
    <property type="match status" value="1"/>
</dbReference>
<dbReference type="Proteomes" id="UP000298471">
    <property type="component" value="Unassembled WGS sequence"/>
</dbReference>
<dbReference type="InterPro" id="IPR005897">
    <property type="entry name" value="Pept_C39_ABC_bacteriocin"/>
</dbReference>
<evidence type="ECO:0000256" key="5">
    <source>
        <dbReference type="ARBA" id="ARBA00022692"/>
    </source>
</evidence>
<dbReference type="GO" id="GO:0043214">
    <property type="term" value="F:ABC-type bacteriocin transporter activity"/>
    <property type="evidence" value="ECO:0007669"/>
    <property type="project" value="InterPro"/>
</dbReference>
<organism evidence="16 17">
    <name type="scientific">Hymenobacter metallicola</name>
    <dbReference type="NCBI Taxonomy" id="2563114"/>
    <lineage>
        <taxon>Bacteria</taxon>
        <taxon>Pseudomonadati</taxon>
        <taxon>Bacteroidota</taxon>
        <taxon>Cytophagia</taxon>
        <taxon>Cytophagales</taxon>
        <taxon>Hymenobacteraceae</taxon>
        <taxon>Hymenobacter</taxon>
    </lineage>
</organism>
<feature type="transmembrane region" description="Helical" evidence="12">
    <location>
        <begin position="197"/>
        <end position="218"/>
    </location>
</feature>
<feature type="domain" description="Peptidase C39" evidence="15">
    <location>
        <begin position="7"/>
        <end position="131"/>
    </location>
</feature>
<keyword evidence="7" id="KW-0378">Hydrolase</keyword>
<name>A0A4Z0QEH3_9BACT</name>
<dbReference type="InterPro" id="IPR011527">
    <property type="entry name" value="ABC1_TM_dom"/>
</dbReference>
<dbReference type="RefSeq" id="WP_135391486.1">
    <property type="nucleotide sequence ID" value="NZ_SRMB01000001.1"/>
</dbReference>
<keyword evidence="3" id="KW-1003">Cell membrane</keyword>
<dbReference type="SUPFAM" id="SSF52540">
    <property type="entry name" value="P-loop containing nucleoside triphosphate hydrolases"/>
    <property type="match status" value="1"/>
</dbReference>
<keyword evidence="9" id="KW-1278">Translocase</keyword>
<dbReference type="Pfam" id="PF03412">
    <property type="entry name" value="Peptidase_C39"/>
    <property type="match status" value="1"/>
</dbReference>
<dbReference type="InterPro" id="IPR027417">
    <property type="entry name" value="P-loop_NTPase"/>
</dbReference>